<accession>A0A1H3GMZ8</accession>
<feature type="chain" id="PRO_5011524453" evidence="5">
    <location>
        <begin position="26"/>
        <end position="685"/>
    </location>
</feature>
<dbReference type="InterPro" id="IPR050330">
    <property type="entry name" value="Bact_OuterMem_StrucFunc"/>
</dbReference>
<evidence type="ECO:0000256" key="4">
    <source>
        <dbReference type="PROSITE-ProRule" id="PRU00473"/>
    </source>
</evidence>
<dbReference type="GO" id="GO:0009279">
    <property type="term" value="C:cell outer membrane"/>
    <property type="evidence" value="ECO:0007669"/>
    <property type="project" value="UniProtKB-SubCell"/>
</dbReference>
<dbReference type="RefSeq" id="WP_092739123.1">
    <property type="nucleotide sequence ID" value="NZ_FNOV01000005.1"/>
</dbReference>
<dbReference type="AlphaFoldDB" id="A0A1H3GMZ8"/>
<dbReference type="SUPFAM" id="SSF49452">
    <property type="entry name" value="Starch-binding domain-like"/>
    <property type="match status" value="1"/>
</dbReference>
<proteinExistence type="predicted"/>
<dbReference type="InterPro" id="IPR013784">
    <property type="entry name" value="Carb-bd-like_fold"/>
</dbReference>
<evidence type="ECO:0000256" key="3">
    <source>
        <dbReference type="ARBA" id="ARBA00023237"/>
    </source>
</evidence>
<dbReference type="STRING" id="651662.SAMN04488069_105101"/>
<dbReference type="InterPro" id="IPR011042">
    <property type="entry name" value="6-blade_b-propeller_TolB-like"/>
</dbReference>
<evidence type="ECO:0000313" key="8">
    <source>
        <dbReference type="Proteomes" id="UP000199249"/>
    </source>
</evidence>
<dbReference type="InterPro" id="IPR006664">
    <property type="entry name" value="OMP_bac"/>
</dbReference>
<dbReference type="Gene3D" id="2.60.40.1120">
    <property type="entry name" value="Carboxypeptidase-like, regulatory domain"/>
    <property type="match status" value="1"/>
</dbReference>
<dbReference type="InterPro" id="IPR011659">
    <property type="entry name" value="WD40"/>
</dbReference>
<dbReference type="InterPro" id="IPR000772">
    <property type="entry name" value="Ricin_B_lectin"/>
</dbReference>
<dbReference type="InterPro" id="IPR035992">
    <property type="entry name" value="Ricin_B-like_lectins"/>
</dbReference>
<dbReference type="GO" id="GO:0030246">
    <property type="term" value="F:carbohydrate binding"/>
    <property type="evidence" value="ECO:0007669"/>
    <property type="project" value="InterPro"/>
</dbReference>
<dbReference type="Pfam" id="PF00691">
    <property type="entry name" value="OmpA"/>
    <property type="match status" value="1"/>
</dbReference>
<gene>
    <name evidence="7" type="ORF">SAMN04488069_105101</name>
</gene>
<keyword evidence="8" id="KW-1185">Reference proteome</keyword>
<evidence type="ECO:0000256" key="1">
    <source>
        <dbReference type="ARBA" id="ARBA00004442"/>
    </source>
</evidence>
<dbReference type="CDD" id="cd15482">
    <property type="entry name" value="Sialidase_non-viral"/>
    <property type="match status" value="1"/>
</dbReference>
<protein>
    <submittedName>
        <fullName evidence="7">WD40-like Beta Propeller Repeat</fullName>
    </submittedName>
</protein>
<evidence type="ECO:0000256" key="5">
    <source>
        <dbReference type="SAM" id="SignalP"/>
    </source>
</evidence>
<evidence type="ECO:0000313" key="7">
    <source>
        <dbReference type="EMBL" id="SDY04712.1"/>
    </source>
</evidence>
<dbReference type="EMBL" id="FNOV01000005">
    <property type="protein sequence ID" value="SDY04712.1"/>
    <property type="molecule type" value="Genomic_DNA"/>
</dbReference>
<dbReference type="PANTHER" id="PTHR30329">
    <property type="entry name" value="STATOR ELEMENT OF FLAGELLAR MOTOR COMPLEX"/>
    <property type="match status" value="1"/>
</dbReference>
<dbReference type="Gene3D" id="2.120.10.30">
    <property type="entry name" value="TolB, C-terminal domain"/>
    <property type="match status" value="1"/>
</dbReference>
<dbReference type="CDD" id="cd07185">
    <property type="entry name" value="OmpA_C-like"/>
    <property type="match status" value="1"/>
</dbReference>
<dbReference type="Gene3D" id="3.30.1330.60">
    <property type="entry name" value="OmpA-like domain"/>
    <property type="match status" value="1"/>
</dbReference>
<evidence type="ECO:0000259" key="6">
    <source>
        <dbReference type="PROSITE" id="PS51123"/>
    </source>
</evidence>
<organism evidence="7 8">
    <name type="scientific">Hymenobacter psychrophilus</name>
    <dbReference type="NCBI Taxonomy" id="651662"/>
    <lineage>
        <taxon>Bacteria</taxon>
        <taxon>Pseudomonadati</taxon>
        <taxon>Bacteroidota</taxon>
        <taxon>Cytophagia</taxon>
        <taxon>Cytophagales</taxon>
        <taxon>Hymenobacteraceae</taxon>
        <taxon>Hymenobacter</taxon>
    </lineage>
</organism>
<dbReference type="PROSITE" id="PS51123">
    <property type="entry name" value="OMPA_2"/>
    <property type="match status" value="1"/>
</dbReference>
<keyword evidence="3" id="KW-0998">Cell outer membrane</keyword>
<dbReference type="SUPFAM" id="SSF50370">
    <property type="entry name" value="Ricin B-like lectins"/>
    <property type="match status" value="1"/>
</dbReference>
<dbReference type="Pfam" id="PF07676">
    <property type="entry name" value="PD40"/>
    <property type="match status" value="2"/>
</dbReference>
<name>A0A1H3GMZ8_9BACT</name>
<feature type="domain" description="OmpA-like" evidence="6">
    <location>
        <begin position="570"/>
        <end position="685"/>
    </location>
</feature>
<dbReference type="PANTHER" id="PTHR30329:SF21">
    <property type="entry name" value="LIPOPROTEIN YIAD-RELATED"/>
    <property type="match status" value="1"/>
</dbReference>
<dbReference type="PROSITE" id="PS50231">
    <property type="entry name" value="RICIN_B_LECTIN"/>
    <property type="match status" value="1"/>
</dbReference>
<evidence type="ECO:0000256" key="2">
    <source>
        <dbReference type="ARBA" id="ARBA00023136"/>
    </source>
</evidence>
<dbReference type="Proteomes" id="UP000199249">
    <property type="component" value="Unassembled WGS sequence"/>
</dbReference>
<dbReference type="Gene3D" id="2.80.10.50">
    <property type="match status" value="1"/>
</dbReference>
<dbReference type="CDD" id="cd00161">
    <property type="entry name" value="beta-trefoil_Ricin-like"/>
    <property type="match status" value="1"/>
</dbReference>
<keyword evidence="5" id="KW-0732">Signal</keyword>
<reference evidence="8" key="1">
    <citation type="submission" date="2016-10" db="EMBL/GenBank/DDBJ databases">
        <authorList>
            <person name="Varghese N."/>
            <person name="Submissions S."/>
        </authorList>
    </citation>
    <scope>NUCLEOTIDE SEQUENCE [LARGE SCALE GENOMIC DNA]</scope>
    <source>
        <strain evidence="8">CGMCC 1.8975</strain>
    </source>
</reference>
<dbReference type="InterPro" id="IPR006665">
    <property type="entry name" value="OmpA-like"/>
</dbReference>
<dbReference type="InterPro" id="IPR036737">
    <property type="entry name" value="OmpA-like_sf"/>
</dbReference>
<dbReference type="SUPFAM" id="SSF103088">
    <property type="entry name" value="OmpA-like"/>
    <property type="match status" value="1"/>
</dbReference>
<comment type="subcellular location">
    <subcellularLocation>
        <location evidence="1">Cell outer membrane</location>
    </subcellularLocation>
</comment>
<dbReference type="Pfam" id="PF14200">
    <property type="entry name" value="RicinB_lectin_2"/>
    <property type="match status" value="1"/>
</dbReference>
<dbReference type="PRINTS" id="PR01021">
    <property type="entry name" value="OMPADOMAIN"/>
</dbReference>
<sequence length="685" mass="73957">MIQLLLRRTAWLLLSFVLLSATAQAQPGSPLLPDALAWYGVVARSSGRSLDITNASAEAGAAAVQWEFTHADSQQWRFVPAAAGSEFFRIVVRHTGQCLTLTSPDENAPLTQRPWDGSFYQQWKLVPSGPLGSFMLISRGNDKCASLAAADKFNGTPVVGQKPQNRASQQWKLFKLRLNVDPSLPGFGVPEPLLSLNTPAGNELQPVVSPDGNTLYFSRTRYAGNTEGVTESGDIWVSTSANNGRTWAPATRFDVLNTSQHNGVMSLVEDGKALIVRGSYGRDGSFQDAGLSRVPRSISAKKNRPQEVGVANYYTAGAATGFFMSPDEQILLLSLERSDSEGANDLYVSRPTPSGLWTQPLNLGAVVNSPGFDFAPWLSNDGKTLYFSSYGHAGYGGSDIFVSTRLDDSWTNWTEPRNLGYPINGPGFNAYLSLSADEKQAFFSSTASANGPADLFRTATGAKPAAPDTVAAPPVAVVTPTQATPRTLLTGRTLDAKTSKALATQVQVNRLGNDLLFNATARTDVALGAFQMTLPPGRYRIQATRVGYLTATDTITMTGSRTVELTLVPAAVGSSLELPTLIFAQGKYTLLPASYTELNRLARTLEDNPMVNIRLEGHTDNQGAANLNVKLSEERVNEVKRYLVSRGVAERRISTIGLGGSRPRASNAQENTRKLNRRVEFTIVK</sequence>
<dbReference type="OrthoDB" id="1488841at2"/>
<feature type="signal peptide" evidence="5">
    <location>
        <begin position="1"/>
        <end position="25"/>
    </location>
</feature>
<dbReference type="SUPFAM" id="SSF82171">
    <property type="entry name" value="DPP6 N-terminal domain-like"/>
    <property type="match status" value="1"/>
</dbReference>
<keyword evidence="2 4" id="KW-0472">Membrane</keyword>